<dbReference type="InterPro" id="IPR002164">
    <property type="entry name" value="NAP_family"/>
</dbReference>
<dbReference type="GO" id="GO:0006334">
    <property type="term" value="P:nucleosome assembly"/>
    <property type="evidence" value="ECO:0007669"/>
    <property type="project" value="InterPro"/>
</dbReference>
<feature type="compositionally biased region" description="Polar residues" evidence="3">
    <location>
        <begin position="47"/>
        <end position="58"/>
    </location>
</feature>
<dbReference type="AlphaFoldDB" id="A0A9W2UTF5"/>
<evidence type="ECO:0000313" key="4">
    <source>
        <dbReference type="Proteomes" id="UP001165780"/>
    </source>
</evidence>
<reference evidence="5" key="1">
    <citation type="submission" date="2025-08" db="UniProtKB">
        <authorList>
            <consortium name="RefSeq"/>
        </authorList>
    </citation>
    <scope>IDENTIFICATION</scope>
    <source>
        <tissue evidence="5">Whole blood</tissue>
    </source>
</reference>
<evidence type="ECO:0000256" key="3">
    <source>
        <dbReference type="SAM" id="MobiDB-lite"/>
    </source>
</evidence>
<dbReference type="PANTHER" id="PTHR11875">
    <property type="entry name" value="TESTIS-SPECIFIC Y-ENCODED PROTEIN"/>
    <property type="match status" value="1"/>
</dbReference>
<protein>
    <submittedName>
        <fullName evidence="5">Testis-specific Y-encoded protein 3-like</fullName>
    </submittedName>
</protein>
<organism evidence="4 5">
    <name type="scientific">Panthera pardus</name>
    <name type="common">Leopard</name>
    <name type="synonym">Felis pardus</name>
    <dbReference type="NCBI Taxonomy" id="9691"/>
    <lineage>
        <taxon>Eukaryota</taxon>
        <taxon>Metazoa</taxon>
        <taxon>Chordata</taxon>
        <taxon>Craniata</taxon>
        <taxon>Vertebrata</taxon>
        <taxon>Euteleostomi</taxon>
        <taxon>Mammalia</taxon>
        <taxon>Eutheria</taxon>
        <taxon>Laurasiatheria</taxon>
        <taxon>Carnivora</taxon>
        <taxon>Feliformia</taxon>
        <taxon>Felidae</taxon>
        <taxon>Pantherinae</taxon>
        <taxon>Panthera</taxon>
    </lineage>
</organism>
<keyword evidence="4" id="KW-1185">Reference proteome</keyword>
<evidence type="ECO:0000313" key="5">
    <source>
        <dbReference type="RefSeq" id="XP_053749614.1"/>
    </source>
</evidence>
<dbReference type="Gene3D" id="1.20.5.1500">
    <property type="match status" value="1"/>
</dbReference>
<proteinExistence type="inferred from homology"/>
<dbReference type="Proteomes" id="UP001165780">
    <property type="component" value="Unplaced"/>
</dbReference>
<dbReference type="Pfam" id="PF00956">
    <property type="entry name" value="NAP"/>
    <property type="match status" value="1"/>
</dbReference>
<feature type="region of interest" description="Disordered" evidence="3">
    <location>
        <begin position="1"/>
        <end position="60"/>
    </location>
</feature>
<accession>A0A9W2UTF5</accession>
<evidence type="ECO:0000256" key="1">
    <source>
        <dbReference type="ARBA" id="ARBA00009947"/>
    </source>
</evidence>
<name>A0A9W2UTF5_PANPR</name>
<dbReference type="GeneID" id="128774573"/>
<sequence length="350" mass="40653">MLRDSCFRNTGDARSPHAAFDRERGGRETRARGDTGSPAGPEVPQAEGSQATSEQPVQEGQEALEALQIELQPVNKQASREHARLKLRMWQRRQRHLQQRGALIQGIRGFWAKAFVNHPQMSALISKPDESMLRHMTNLKVEEHKFPRECRKILLFFGKNSYFQNEVVMKEYVLGLDGYRASHSSPIQWYPRYRQEAYRRRHDNSSLNFFNWFSDHSFAGSSRIAEIIIEDLWPNPLPYFKMKMEEVGHPKYRCRVMFFFGANPYFRNPVIIKEYQLSFAGYGTSRSTPVQWFWDYERGAPSRRHDPTSLNLFNWLCEHSCPGANRIAESGASCLKFPLLLLYGPSLRMG</sequence>
<dbReference type="Gene3D" id="3.30.1120.90">
    <property type="entry name" value="Nucleosome assembly protein"/>
    <property type="match status" value="2"/>
</dbReference>
<dbReference type="SUPFAM" id="SSF143113">
    <property type="entry name" value="NAP-like"/>
    <property type="match status" value="2"/>
</dbReference>
<evidence type="ECO:0000256" key="2">
    <source>
        <dbReference type="RuleBase" id="RU003876"/>
    </source>
</evidence>
<gene>
    <name evidence="5" type="primary">LOC128774573</name>
</gene>
<dbReference type="RefSeq" id="XP_053749614.1">
    <property type="nucleotide sequence ID" value="XM_053893639.1"/>
</dbReference>
<comment type="similarity">
    <text evidence="1 2">Belongs to the nucleosome assembly protein (NAP) family.</text>
</comment>
<feature type="compositionally biased region" description="Basic and acidic residues" evidence="3">
    <location>
        <begin position="19"/>
        <end position="33"/>
    </location>
</feature>
<dbReference type="GO" id="GO:0005634">
    <property type="term" value="C:nucleus"/>
    <property type="evidence" value="ECO:0007669"/>
    <property type="project" value="InterPro"/>
</dbReference>
<dbReference type="InterPro" id="IPR037231">
    <property type="entry name" value="NAP-like_sf"/>
</dbReference>